<proteinExistence type="predicted"/>
<dbReference type="Proteomes" id="UP001497602">
    <property type="component" value="Unassembled WGS sequence"/>
</dbReference>
<gene>
    <name evidence="1" type="ORF">T190115A13A_270047</name>
</gene>
<accession>A0ABP1F8I3</accession>
<keyword evidence="2" id="KW-1185">Reference proteome</keyword>
<evidence type="ECO:0000313" key="1">
    <source>
        <dbReference type="EMBL" id="CAL2106690.1"/>
    </source>
</evidence>
<dbReference type="RefSeq" id="WP_348738436.1">
    <property type="nucleotide sequence ID" value="NZ_CAXJRC010000019.1"/>
</dbReference>
<evidence type="ECO:0000313" key="2">
    <source>
        <dbReference type="Proteomes" id="UP001497602"/>
    </source>
</evidence>
<protein>
    <submittedName>
        <fullName evidence="1">Uncharacterized protein</fullName>
    </submittedName>
</protein>
<comment type="caution">
    <text evidence="1">The sequence shown here is derived from an EMBL/GenBank/DDBJ whole genome shotgun (WGS) entry which is preliminary data.</text>
</comment>
<reference evidence="1 2" key="1">
    <citation type="submission" date="2024-05" db="EMBL/GenBank/DDBJ databases">
        <authorList>
            <person name="Duchaud E."/>
        </authorList>
    </citation>
    <scope>NUCLEOTIDE SEQUENCE [LARGE SCALE GENOMIC DNA]</scope>
    <source>
        <strain evidence="1">Ena-SAMPLE-TAB-13-05-2024-13:56:06:370-140305</strain>
    </source>
</reference>
<name>A0ABP1F8I3_9FLAO</name>
<sequence>MRVIAIESLKDGVLRAYGEGELVKGQIPDMIPFNVHEITNPCIKLDSGKYVWGFECWWGETEKFEKKYGSGIKEKIIVDPNNVQPLKKQ</sequence>
<organism evidence="1 2">
    <name type="scientific">Tenacibaculum vairaonense</name>
    <dbReference type="NCBI Taxonomy" id="3137860"/>
    <lineage>
        <taxon>Bacteria</taxon>
        <taxon>Pseudomonadati</taxon>
        <taxon>Bacteroidota</taxon>
        <taxon>Flavobacteriia</taxon>
        <taxon>Flavobacteriales</taxon>
        <taxon>Flavobacteriaceae</taxon>
        <taxon>Tenacibaculum</taxon>
    </lineage>
</organism>
<dbReference type="EMBL" id="CAXJRC010000019">
    <property type="protein sequence ID" value="CAL2106690.1"/>
    <property type="molecule type" value="Genomic_DNA"/>
</dbReference>